<keyword evidence="6" id="KW-1185">Reference proteome</keyword>
<dbReference type="GO" id="GO:0016887">
    <property type="term" value="F:ATP hydrolysis activity"/>
    <property type="evidence" value="ECO:0007669"/>
    <property type="project" value="InterPro"/>
</dbReference>
<dbReference type="RefSeq" id="WP_066972647.1">
    <property type="nucleotide sequence ID" value="NZ_LWMT01000233.1"/>
</dbReference>
<evidence type="ECO:0000256" key="3">
    <source>
        <dbReference type="ARBA" id="ARBA00022840"/>
    </source>
</evidence>
<dbReference type="EMBL" id="LWMT01000233">
    <property type="protein sequence ID" value="KZX12176.1"/>
    <property type="molecule type" value="Genomic_DNA"/>
</dbReference>
<dbReference type="PROSITE" id="PS00211">
    <property type="entry name" value="ABC_TRANSPORTER_1"/>
    <property type="match status" value="1"/>
</dbReference>
<dbReference type="InterPro" id="IPR050153">
    <property type="entry name" value="Metal_Ion_Import_ABC"/>
</dbReference>
<dbReference type="PANTHER" id="PTHR42734">
    <property type="entry name" value="METAL TRANSPORT SYSTEM ATP-BINDING PROTEIN TM_0124-RELATED"/>
    <property type="match status" value="1"/>
</dbReference>
<dbReference type="AlphaFoldDB" id="A0A166AL30"/>
<protein>
    <submittedName>
        <fullName evidence="5">Putative ABC transporter ATP-binding protein</fullName>
    </submittedName>
</protein>
<dbReference type="PROSITE" id="PS50893">
    <property type="entry name" value="ABC_TRANSPORTER_2"/>
    <property type="match status" value="1"/>
</dbReference>
<reference evidence="5 6" key="1">
    <citation type="submission" date="2016-04" db="EMBL/GenBank/DDBJ databases">
        <title>Genome sequence of Methanobrevibacter filiformis DSM 11501.</title>
        <authorList>
            <person name="Poehlein A."/>
            <person name="Seedorf H."/>
            <person name="Daniel R."/>
        </authorList>
    </citation>
    <scope>NUCLEOTIDE SEQUENCE [LARGE SCALE GENOMIC DNA]</scope>
    <source>
        <strain evidence="5 6">DSM 11501</strain>
    </source>
</reference>
<dbReference type="STRING" id="55758.MBFIL_12020"/>
<dbReference type="CDD" id="cd03214">
    <property type="entry name" value="ABC_Iron-Siderophores_B12_Hemin"/>
    <property type="match status" value="1"/>
</dbReference>
<evidence type="ECO:0000313" key="5">
    <source>
        <dbReference type="EMBL" id="KZX12176.1"/>
    </source>
</evidence>
<dbReference type="InterPro" id="IPR003439">
    <property type="entry name" value="ABC_transporter-like_ATP-bd"/>
</dbReference>
<dbReference type="PATRIC" id="fig|55758.3.peg.1376"/>
<evidence type="ECO:0000256" key="2">
    <source>
        <dbReference type="ARBA" id="ARBA00022741"/>
    </source>
</evidence>
<accession>A0A166AL30</accession>
<dbReference type="InterPro" id="IPR017871">
    <property type="entry name" value="ABC_transporter-like_CS"/>
</dbReference>
<dbReference type="Pfam" id="PF00005">
    <property type="entry name" value="ABC_tran"/>
    <property type="match status" value="1"/>
</dbReference>
<dbReference type="InterPro" id="IPR027417">
    <property type="entry name" value="P-loop_NTPase"/>
</dbReference>
<dbReference type="PANTHER" id="PTHR42734:SF19">
    <property type="entry name" value="IRON COMPOUNDS ABC TRANSPORTER, ATP-BINDING PROTEIN"/>
    <property type="match status" value="1"/>
</dbReference>
<evidence type="ECO:0000313" key="6">
    <source>
        <dbReference type="Proteomes" id="UP000077066"/>
    </source>
</evidence>
<gene>
    <name evidence="5" type="ORF">MBFIL_12020</name>
</gene>
<dbReference type="OrthoDB" id="24644at2157"/>
<dbReference type="FunFam" id="3.40.50.300:FF:000134">
    <property type="entry name" value="Iron-enterobactin ABC transporter ATP-binding protein"/>
    <property type="match status" value="1"/>
</dbReference>
<evidence type="ECO:0000259" key="4">
    <source>
        <dbReference type="PROSITE" id="PS50893"/>
    </source>
</evidence>
<keyword evidence="2" id="KW-0547">Nucleotide-binding</keyword>
<sequence>MKIIEMKDGSGSYFDNMIFENISFKLERGDVFSILGPNGIGKTTLLKTLLGIKELNHGELLIKGENITDLTSKEISKVMAYVPQNHYTTFPFKVIDVVLMGRSPHISLTETPEEKDIKISEKALKDMNIHHLRDKEYNNLSGGEIQLVFLARALAQKSEVLVLDEPTSHLDFGNQLRLLETIKKLAKKDLAIIMSSHYPDHSFISSNKVAIMQNKTFIDMGPPDLVVNEENLKKAYDLDISIVELEKGRKVCVSY</sequence>
<dbReference type="SUPFAM" id="SSF52540">
    <property type="entry name" value="P-loop containing nucleoside triphosphate hydrolases"/>
    <property type="match status" value="1"/>
</dbReference>
<feature type="domain" description="ABC transporter" evidence="4">
    <location>
        <begin position="4"/>
        <end position="239"/>
    </location>
</feature>
<proteinExistence type="predicted"/>
<dbReference type="GO" id="GO:0005524">
    <property type="term" value="F:ATP binding"/>
    <property type="evidence" value="ECO:0007669"/>
    <property type="project" value="UniProtKB-KW"/>
</dbReference>
<keyword evidence="1" id="KW-0813">Transport</keyword>
<evidence type="ECO:0000256" key="1">
    <source>
        <dbReference type="ARBA" id="ARBA00022448"/>
    </source>
</evidence>
<dbReference type="Proteomes" id="UP000077066">
    <property type="component" value="Unassembled WGS sequence"/>
</dbReference>
<dbReference type="InterPro" id="IPR003593">
    <property type="entry name" value="AAA+_ATPase"/>
</dbReference>
<name>A0A166AL30_9EURY</name>
<keyword evidence="3 5" id="KW-0067">ATP-binding</keyword>
<comment type="caution">
    <text evidence="5">The sequence shown here is derived from an EMBL/GenBank/DDBJ whole genome shotgun (WGS) entry which is preliminary data.</text>
</comment>
<dbReference type="Gene3D" id="3.40.50.300">
    <property type="entry name" value="P-loop containing nucleotide triphosphate hydrolases"/>
    <property type="match status" value="1"/>
</dbReference>
<organism evidence="5 6">
    <name type="scientific">Methanobrevibacter filiformis</name>
    <dbReference type="NCBI Taxonomy" id="55758"/>
    <lineage>
        <taxon>Archaea</taxon>
        <taxon>Methanobacteriati</taxon>
        <taxon>Methanobacteriota</taxon>
        <taxon>Methanomada group</taxon>
        <taxon>Methanobacteria</taxon>
        <taxon>Methanobacteriales</taxon>
        <taxon>Methanobacteriaceae</taxon>
        <taxon>Methanobrevibacter</taxon>
    </lineage>
</organism>
<dbReference type="SMART" id="SM00382">
    <property type="entry name" value="AAA"/>
    <property type="match status" value="1"/>
</dbReference>